<evidence type="ECO:0000313" key="10">
    <source>
        <dbReference type="EMBL" id="GFT06195.1"/>
    </source>
</evidence>
<dbReference type="EMBL" id="BMAW01102839">
    <property type="protein sequence ID" value="GFT06195.1"/>
    <property type="molecule type" value="Genomic_DNA"/>
</dbReference>
<keyword evidence="8" id="KW-1133">Transmembrane helix</keyword>
<feature type="domain" description="Ig-like" evidence="9">
    <location>
        <begin position="105"/>
        <end position="193"/>
    </location>
</feature>
<reference evidence="10" key="1">
    <citation type="submission" date="2020-08" db="EMBL/GenBank/DDBJ databases">
        <title>Multicomponent nature underlies the extraordinary mechanical properties of spider dragline silk.</title>
        <authorList>
            <person name="Kono N."/>
            <person name="Nakamura H."/>
            <person name="Mori M."/>
            <person name="Yoshida Y."/>
            <person name="Ohtoshi R."/>
            <person name="Malay A.D."/>
            <person name="Moran D.A.P."/>
            <person name="Tomita M."/>
            <person name="Numata K."/>
            <person name="Arakawa K."/>
        </authorList>
    </citation>
    <scope>NUCLEOTIDE SEQUENCE</scope>
</reference>
<dbReference type="SUPFAM" id="SSF48726">
    <property type="entry name" value="Immunoglobulin"/>
    <property type="match status" value="4"/>
</dbReference>
<feature type="transmembrane region" description="Helical" evidence="8">
    <location>
        <begin position="406"/>
        <end position="425"/>
    </location>
</feature>
<feature type="non-terminal residue" evidence="10">
    <location>
        <position position="435"/>
    </location>
</feature>
<dbReference type="AlphaFoldDB" id="A0A8X6NBL1"/>
<dbReference type="InterPro" id="IPR003599">
    <property type="entry name" value="Ig_sub"/>
</dbReference>
<evidence type="ECO:0000256" key="6">
    <source>
        <dbReference type="ARBA" id="ARBA00023319"/>
    </source>
</evidence>
<dbReference type="InterPro" id="IPR007110">
    <property type="entry name" value="Ig-like_dom"/>
</dbReference>
<dbReference type="OrthoDB" id="6432450at2759"/>
<evidence type="ECO:0000313" key="11">
    <source>
        <dbReference type="Proteomes" id="UP000887013"/>
    </source>
</evidence>
<evidence type="ECO:0000256" key="1">
    <source>
        <dbReference type="ARBA" id="ARBA00004161"/>
    </source>
</evidence>
<keyword evidence="8" id="KW-0472">Membrane</keyword>
<evidence type="ECO:0000256" key="5">
    <source>
        <dbReference type="ARBA" id="ARBA00023157"/>
    </source>
</evidence>
<dbReference type="PANTHER" id="PTHR47633">
    <property type="entry name" value="IMMUNOGLOBULIN"/>
    <property type="match status" value="1"/>
</dbReference>
<dbReference type="FunFam" id="2.60.40.10:FF:000425">
    <property type="entry name" value="Myosin light chain kinase"/>
    <property type="match status" value="1"/>
</dbReference>
<dbReference type="Gene3D" id="2.60.40.10">
    <property type="entry name" value="Immunoglobulins"/>
    <property type="match status" value="4"/>
</dbReference>
<evidence type="ECO:0000256" key="8">
    <source>
        <dbReference type="SAM" id="Phobius"/>
    </source>
</evidence>
<dbReference type="FunFam" id="2.60.40.10:FF:000345">
    <property type="entry name" value="Muscle M-line assembly protein unc-89"/>
    <property type="match status" value="2"/>
</dbReference>
<dbReference type="InterPro" id="IPR036179">
    <property type="entry name" value="Ig-like_dom_sf"/>
</dbReference>
<accession>A0A8X6NBL1</accession>
<protein>
    <submittedName>
        <fullName evidence="10">Obscurin</fullName>
    </submittedName>
</protein>
<dbReference type="SMART" id="SM00408">
    <property type="entry name" value="IGc2"/>
    <property type="match status" value="4"/>
</dbReference>
<evidence type="ECO:0000256" key="7">
    <source>
        <dbReference type="SAM" id="MobiDB-lite"/>
    </source>
</evidence>
<evidence type="ECO:0000259" key="9">
    <source>
        <dbReference type="PROSITE" id="PS50835"/>
    </source>
</evidence>
<feature type="region of interest" description="Disordered" evidence="7">
    <location>
        <begin position="77"/>
        <end position="106"/>
    </location>
</feature>
<comment type="subcellular location">
    <subcellularLocation>
        <location evidence="1">Cytoplasm</location>
        <location evidence="1">Myofibril</location>
        <location evidence="1">Sarcomere</location>
        <location evidence="1">A band</location>
    </subcellularLocation>
</comment>
<dbReference type="SMART" id="SM00409">
    <property type="entry name" value="IG"/>
    <property type="match status" value="4"/>
</dbReference>
<dbReference type="GO" id="GO:0031672">
    <property type="term" value="C:A band"/>
    <property type="evidence" value="ECO:0007669"/>
    <property type="project" value="UniProtKB-SubCell"/>
</dbReference>
<comment type="similarity">
    <text evidence="2">Belongs to the protein kinase superfamily. CAMK Ser/Thr protein kinase family.</text>
</comment>
<proteinExistence type="inferred from homology"/>
<evidence type="ECO:0000256" key="4">
    <source>
        <dbReference type="ARBA" id="ARBA00022737"/>
    </source>
</evidence>
<dbReference type="GO" id="GO:0040017">
    <property type="term" value="P:positive regulation of locomotion"/>
    <property type="evidence" value="ECO:0007669"/>
    <property type="project" value="UniProtKB-ARBA"/>
</dbReference>
<name>A0A8X6NBL1_NEPPI</name>
<feature type="domain" description="Ig-like" evidence="9">
    <location>
        <begin position="2"/>
        <end position="94"/>
    </location>
</feature>
<evidence type="ECO:0000256" key="3">
    <source>
        <dbReference type="ARBA" id="ARBA00022490"/>
    </source>
</evidence>
<dbReference type="InterPro" id="IPR013098">
    <property type="entry name" value="Ig_I-set"/>
</dbReference>
<keyword evidence="5" id="KW-1015">Disulfide bond</keyword>
<dbReference type="Proteomes" id="UP000887013">
    <property type="component" value="Unassembled WGS sequence"/>
</dbReference>
<keyword evidence="8" id="KW-0812">Transmembrane</keyword>
<keyword evidence="11" id="KW-1185">Reference proteome</keyword>
<keyword evidence="3" id="KW-0963">Cytoplasm</keyword>
<feature type="domain" description="Ig-like" evidence="9">
    <location>
        <begin position="300"/>
        <end position="389"/>
    </location>
</feature>
<gene>
    <name evidence="10" type="primary">Unc-89</name>
    <name evidence="10" type="ORF">NPIL_261711</name>
</gene>
<sequence>APTFQKPLEPVNVVEGYPAKLEAKLAGSPPPEIKWMKDGAEVVPDNVHVKEIRSPDGTVALLIDNCKPEDAGKYSLTAKNPLGETSSSGKLGVSGKESDSPPRAPCFVSPIGNLTVKEGEPIRFEAQISGNPLPDIAWTVNDRPLTPSDNTLITFDGEKAILEIRSSTPDHIGTYQCKLSNPLGDANSEGSVSVQEKTAPHFIQRLNDFNGFVDQPLRLSCKVTGYPEPEVDWYFNGDLISNTNPKYNLGSIGETHTLSISSCRPVDNGVFECKAKNPVGEDHTRSAVNISDKVERGEAPMFLKKIGDNEVMEGMTAKFTACITGTPTPEVSWFKDGQPLEPSSRHKMELESTGILRLIVREVEEGDYGTYSVTLTNSHGTATCSAKICPDSKQEILLEFLTPQRVALLAMGIIGALAFLIALLLPPEFYCSPEG</sequence>
<keyword evidence="6" id="KW-0393">Immunoglobulin domain</keyword>
<dbReference type="Pfam" id="PF07679">
    <property type="entry name" value="I-set"/>
    <property type="match status" value="4"/>
</dbReference>
<comment type="caution">
    <text evidence="10">The sequence shown here is derived from an EMBL/GenBank/DDBJ whole genome shotgun (WGS) entry which is preliminary data.</text>
</comment>
<dbReference type="PROSITE" id="PS50835">
    <property type="entry name" value="IG_LIKE"/>
    <property type="match status" value="4"/>
</dbReference>
<dbReference type="GO" id="GO:0060298">
    <property type="term" value="P:positive regulation of sarcomere organization"/>
    <property type="evidence" value="ECO:0007669"/>
    <property type="project" value="UniProtKB-ARBA"/>
</dbReference>
<organism evidence="10 11">
    <name type="scientific">Nephila pilipes</name>
    <name type="common">Giant wood spider</name>
    <name type="synonym">Nephila maculata</name>
    <dbReference type="NCBI Taxonomy" id="299642"/>
    <lineage>
        <taxon>Eukaryota</taxon>
        <taxon>Metazoa</taxon>
        <taxon>Ecdysozoa</taxon>
        <taxon>Arthropoda</taxon>
        <taxon>Chelicerata</taxon>
        <taxon>Arachnida</taxon>
        <taxon>Araneae</taxon>
        <taxon>Araneomorphae</taxon>
        <taxon>Entelegynae</taxon>
        <taxon>Araneoidea</taxon>
        <taxon>Nephilidae</taxon>
        <taxon>Nephila</taxon>
    </lineage>
</organism>
<dbReference type="GO" id="GO:0045989">
    <property type="term" value="P:positive regulation of striated muscle contraction"/>
    <property type="evidence" value="ECO:0007669"/>
    <property type="project" value="UniProtKB-ARBA"/>
</dbReference>
<dbReference type="InterPro" id="IPR003598">
    <property type="entry name" value="Ig_sub2"/>
</dbReference>
<feature type="domain" description="Ig-like" evidence="9">
    <location>
        <begin position="200"/>
        <end position="291"/>
    </location>
</feature>
<keyword evidence="4" id="KW-0677">Repeat</keyword>
<evidence type="ECO:0000256" key="2">
    <source>
        <dbReference type="ARBA" id="ARBA00006692"/>
    </source>
</evidence>
<feature type="non-terminal residue" evidence="10">
    <location>
        <position position="1"/>
    </location>
</feature>
<dbReference type="FunFam" id="2.60.40.10:FF:000107">
    <property type="entry name" value="Myosin, light chain kinase a"/>
    <property type="match status" value="1"/>
</dbReference>
<dbReference type="InterPro" id="IPR013783">
    <property type="entry name" value="Ig-like_fold"/>
</dbReference>